<dbReference type="Gene3D" id="3.50.50.60">
    <property type="entry name" value="FAD/NAD(P)-binding domain"/>
    <property type="match status" value="1"/>
</dbReference>
<accession>A0A7W7RCX9</accession>
<organism evidence="1 2">
    <name type="scientific">Lipingzhangella halophila</name>
    <dbReference type="NCBI Taxonomy" id="1783352"/>
    <lineage>
        <taxon>Bacteria</taxon>
        <taxon>Bacillati</taxon>
        <taxon>Actinomycetota</taxon>
        <taxon>Actinomycetes</taxon>
        <taxon>Streptosporangiales</taxon>
        <taxon>Nocardiopsidaceae</taxon>
        <taxon>Lipingzhangella</taxon>
    </lineage>
</organism>
<protein>
    <submittedName>
        <fullName evidence="1">2-polyprenyl-6-methoxyphenol hydroxylase-like FAD-dependent oxidoreductase</fullName>
    </submittedName>
</protein>
<reference evidence="1 2" key="1">
    <citation type="submission" date="2020-08" db="EMBL/GenBank/DDBJ databases">
        <title>Sequencing the genomes of 1000 actinobacteria strains.</title>
        <authorList>
            <person name="Klenk H.-P."/>
        </authorList>
    </citation>
    <scope>NUCLEOTIDE SEQUENCE [LARGE SCALE GENOMIC DNA]</scope>
    <source>
        <strain evidence="1 2">DSM 102030</strain>
    </source>
</reference>
<keyword evidence="2" id="KW-1185">Reference proteome</keyword>
<dbReference type="AlphaFoldDB" id="A0A7W7RCX9"/>
<comment type="caution">
    <text evidence="1">The sequence shown here is derived from an EMBL/GenBank/DDBJ whole genome shotgun (WGS) entry which is preliminary data.</text>
</comment>
<proteinExistence type="predicted"/>
<dbReference type="Proteomes" id="UP000523007">
    <property type="component" value="Unassembled WGS sequence"/>
</dbReference>
<name>A0A7W7RCX9_9ACTN</name>
<sequence>MDTSSDVLIVDAGPTGLVLAIDLARRGVAAPGYRRLPF</sequence>
<gene>
    <name evidence="1" type="ORF">F4561_000494</name>
</gene>
<dbReference type="InterPro" id="IPR036188">
    <property type="entry name" value="FAD/NAD-bd_sf"/>
</dbReference>
<dbReference type="EMBL" id="JACHJT010000001">
    <property type="protein sequence ID" value="MBB4929674.1"/>
    <property type="molecule type" value="Genomic_DNA"/>
</dbReference>
<dbReference type="SUPFAM" id="SSF51905">
    <property type="entry name" value="FAD/NAD(P)-binding domain"/>
    <property type="match status" value="1"/>
</dbReference>
<evidence type="ECO:0000313" key="2">
    <source>
        <dbReference type="Proteomes" id="UP000523007"/>
    </source>
</evidence>
<evidence type="ECO:0000313" key="1">
    <source>
        <dbReference type="EMBL" id="MBB4929674.1"/>
    </source>
</evidence>